<protein>
    <recommendedName>
        <fullName evidence="4">Peptidase M20 dimerisation domain-containing protein</fullName>
    </recommendedName>
</protein>
<reference evidence="5 6" key="1">
    <citation type="journal article" date="2020" name="Mol. Plant">
        <title>The Chromosome-Based Rubber Tree Genome Provides New Insights into Spurge Genome Evolution and Rubber Biosynthesis.</title>
        <authorList>
            <person name="Liu J."/>
            <person name="Shi C."/>
            <person name="Shi C.C."/>
            <person name="Li W."/>
            <person name="Zhang Q.J."/>
            <person name="Zhang Y."/>
            <person name="Li K."/>
            <person name="Lu H.F."/>
            <person name="Shi C."/>
            <person name="Zhu S.T."/>
            <person name="Xiao Z.Y."/>
            <person name="Nan H."/>
            <person name="Yue Y."/>
            <person name="Zhu X.G."/>
            <person name="Wu Y."/>
            <person name="Hong X.N."/>
            <person name="Fan G.Y."/>
            <person name="Tong Y."/>
            <person name="Zhang D."/>
            <person name="Mao C.L."/>
            <person name="Liu Y.L."/>
            <person name="Hao S.J."/>
            <person name="Liu W.Q."/>
            <person name="Lv M.Q."/>
            <person name="Zhang H.B."/>
            <person name="Liu Y."/>
            <person name="Hu-Tang G.R."/>
            <person name="Wang J.P."/>
            <person name="Wang J.H."/>
            <person name="Sun Y.H."/>
            <person name="Ni S.B."/>
            <person name="Chen W.B."/>
            <person name="Zhang X.C."/>
            <person name="Jiao Y.N."/>
            <person name="Eichler E.E."/>
            <person name="Li G.H."/>
            <person name="Liu X."/>
            <person name="Gao L.Z."/>
        </authorList>
    </citation>
    <scope>NUCLEOTIDE SEQUENCE [LARGE SCALE GENOMIC DNA]</scope>
    <source>
        <strain evidence="6">cv. GT1</strain>
        <tissue evidence="5">Leaf</tissue>
    </source>
</reference>
<evidence type="ECO:0000256" key="2">
    <source>
        <dbReference type="ARBA" id="ARBA00022801"/>
    </source>
</evidence>
<keyword evidence="6" id="KW-1185">Reference proteome</keyword>
<dbReference type="AlphaFoldDB" id="A0A6A6JZY6"/>
<dbReference type="InterPro" id="IPR011650">
    <property type="entry name" value="Peptidase_M20_dimer"/>
</dbReference>
<sequence length="431" mass="45983">MKAAICAYISAIARLDSVPGCLSLLITGDEEGRWREYGTKSVLGWMKANDINIDYCVLGEPSSKERLGDCISVGRRGSVNFALLCRGVQGHVAYPELAHNPIDDILCILRKIKDTPLDSGTEHFQPSNLEITSVDVGNSVENVIPASATAAFNIRFNDLHTAESLYQNIDAVCASVTNNYTLSYRSFGTAFVNKPCSITAALCAVVKEVTGLDAELITWGGTSDACFISDHCPVVELGLPSGTAHKVDECASVADILALTEIYQRFINRYKRRPQIHLPSGLVPNYSKLSAPTPAPLTRIEVGIGAGIGHERFVIKGGKKSNEDTASVFLLGKELAYDTARGQVDRLTNALGFVQKLGLPIMTGVILGSSIMAIFGKLAWPAIVMLVVFTAIFFGAGKLMAKFAAGINGDEAKNFNCVDGGNASLGGASRS</sequence>
<organism evidence="5 6">
    <name type="scientific">Hevea brasiliensis</name>
    <name type="common">Para rubber tree</name>
    <name type="synonym">Siphonia brasiliensis</name>
    <dbReference type="NCBI Taxonomy" id="3981"/>
    <lineage>
        <taxon>Eukaryota</taxon>
        <taxon>Viridiplantae</taxon>
        <taxon>Streptophyta</taxon>
        <taxon>Embryophyta</taxon>
        <taxon>Tracheophyta</taxon>
        <taxon>Spermatophyta</taxon>
        <taxon>Magnoliopsida</taxon>
        <taxon>eudicotyledons</taxon>
        <taxon>Gunneridae</taxon>
        <taxon>Pentapetalae</taxon>
        <taxon>rosids</taxon>
        <taxon>fabids</taxon>
        <taxon>Malpighiales</taxon>
        <taxon>Euphorbiaceae</taxon>
        <taxon>Crotonoideae</taxon>
        <taxon>Micrandreae</taxon>
        <taxon>Hevea</taxon>
    </lineage>
</organism>
<evidence type="ECO:0000259" key="4">
    <source>
        <dbReference type="Pfam" id="PF07687"/>
    </source>
</evidence>
<keyword evidence="1" id="KW-0479">Metal-binding</keyword>
<keyword evidence="3" id="KW-0472">Membrane</keyword>
<dbReference type="SUPFAM" id="SSF55031">
    <property type="entry name" value="Bacterial exopeptidase dimerisation domain"/>
    <property type="match status" value="1"/>
</dbReference>
<evidence type="ECO:0000256" key="1">
    <source>
        <dbReference type="ARBA" id="ARBA00022723"/>
    </source>
</evidence>
<feature type="domain" description="Peptidase M20 dimerisation" evidence="4">
    <location>
        <begin position="73"/>
        <end position="179"/>
    </location>
</feature>
<dbReference type="InterPro" id="IPR007039">
    <property type="entry name" value="TrbC/VirB2"/>
</dbReference>
<dbReference type="PANTHER" id="PTHR43808:SF31">
    <property type="entry name" value="N-ACETYL-L-CITRULLINE DEACETYLASE"/>
    <property type="match status" value="1"/>
</dbReference>
<comment type="caution">
    <text evidence="5">The sequence shown here is derived from an EMBL/GenBank/DDBJ whole genome shotgun (WGS) entry which is preliminary data.</text>
</comment>
<feature type="transmembrane region" description="Helical" evidence="3">
    <location>
        <begin position="382"/>
        <end position="401"/>
    </location>
</feature>
<keyword evidence="2" id="KW-0378">Hydrolase</keyword>
<dbReference type="Pfam" id="PF01546">
    <property type="entry name" value="Peptidase_M20"/>
    <property type="match status" value="1"/>
</dbReference>
<dbReference type="Pfam" id="PF04956">
    <property type="entry name" value="TrbC"/>
    <property type="match status" value="1"/>
</dbReference>
<evidence type="ECO:0000313" key="5">
    <source>
        <dbReference type="EMBL" id="KAF2282131.1"/>
    </source>
</evidence>
<dbReference type="GO" id="GO:0008777">
    <property type="term" value="F:acetylornithine deacetylase activity"/>
    <property type="evidence" value="ECO:0007669"/>
    <property type="project" value="TreeGrafter"/>
</dbReference>
<name>A0A6A6JZY6_HEVBR</name>
<dbReference type="SUPFAM" id="SSF53187">
    <property type="entry name" value="Zn-dependent exopeptidases"/>
    <property type="match status" value="1"/>
</dbReference>
<dbReference type="InterPro" id="IPR050072">
    <property type="entry name" value="Peptidase_M20A"/>
</dbReference>
<dbReference type="Gene3D" id="3.40.630.10">
    <property type="entry name" value="Zn peptidases"/>
    <property type="match status" value="1"/>
</dbReference>
<dbReference type="GO" id="GO:0046872">
    <property type="term" value="F:metal ion binding"/>
    <property type="evidence" value="ECO:0007669"/>
    <property type="project" value="UniProtKB-KW"/>
</dbReference>
<dbReference type="GO" id="GO:0006526">
    <property type="term" value="P:L-arginine biosynthetic process"/>
    <property type="evidence" value="ECO:0007669"/>
    <property type="project" value="TreeGrafter"/>
</dbReference>
<evidence type="ECO:0000256" key="3">
    <source>
        <dbReference type="SAM" id="Phobius"/>
    </source>
</evidence>
<accession>A0A6A6JZY6</accession>
<evidence type="ECO:0000313" key="6">
    <source>
        <dbReference type="Proteomes" id="UP000467840"/>
    </source>
</evidence>
<dbReference type="InterPro" id="IPR002933">
    <property type="entry name" value="Peptidase_M20"/>
</dbReference>
<gene>
    <name evidence="5" type="ORF">GH714_042955</name>
</gene>
<dbReference type="Pfam" id="PF07687">
    <property type="entry name" value="M20_dimer"/>
    <property type="match status" value="1"/>
</dbReference>
<dbReference type="InterPro" id="IPR036264">
    <property type="entry name" value="Bact_exopeptidase_dim_dom"/>
</dbReference>
<dbReference type="Proteomes" id="UP000467840">
    <property type="component" value="Unassembled WGS sequence"/>
</dbReference>
<dbReference type="EMBL" id="JAAGAX010000511">
    <property type="protein sequence ID" value="KAF2282131.1"/>
    <property type="molecule type" value="Genomic_DNA"/>
</dbReference>
<keyword evidence="3" id="KW-1133">Transmembrane helix</keyword>
<keyword evidence="3" id="KW-0812">Transmembrane</keyword>
<dbReference type="NCBIfam" id="NF009557">
    <property type="entry name" value="PRK13009.1"/>
    <property type="match status" value="1"/>
</dbReference>
<dbReference type="PANTHER" id="PTHR43808">
    <property type="entry name" value="ACETYLORNITHINE DEACETYLASE"/>
    <property type="match status" value="1"/>
</dbReference>
<proteinExistence type="predicted"/>
<dbReference type="Gene3D" id="3.30.70.360">
    <property type="match status" value="1"/>
</dbReference>